<evidence type="ECO:0000256" key="6">
    <source>
        <dbReference type="ARBA" id="ARBA00023136"/>
    </source>
</evidence>
<dbReference type="Pfam" id="PF04403">
    <property type="entry name" value="PqiA"/>
    <property type="match status" value="1"/>
</dbReference>
<accession>A0A5C0B695</accession>
<evidence type="ECO:0000256" key="4">
    <source>
        <dbReference type="ARBA" id="ARBA00022692"/>
    </source>
</evidence>
<evidence type="ECO:0000256" key="3">
    <source>
        <dbReference type="ARBA" id="ARBA00022519"/>
    </source>
</evidence>
<keyword evidence="6 7" id="KW-0472">Membrane</keyword>
<protein>
    <submittedName>
        <fullName evidence="8">Paraquat-inducible membrane protein A</fullName>
    </submittedName>
</protein>
<dbReference type="GO" id="GO:0005886">
    <property type="term" value="C:plasma membrane"/>
    <property type="evidence" value="ECO:0007669"/>
    <property type="project" value="UniProtKB-SubCell"/>
</dbReference>
<sequence length="199" mass="21869">MTGCHVCGLVQRVTPGQAATCPRCEARVHMRKPDSLSRSWALLLAAYVLYIPANLLPMMVTSTIFGVQQDTIMSGVVLFWTSGSWMLAVIVFTASILVPLLKLFAMTYLLLTVGRRSAAEPESRTRLYRIVELIGRWSMLDVFVVALVVALVQIRSLATITAGAGTTAFGAVVVLTLLASRCFDSRLIWDHARQENSHD</sequence>
<name>A0A5C0B695_9BURK</name>
<feature type="transmembrane region" description="Helical" evidence="7">
    <location>
        <begin position="85"/>
        <end position="113"/>
    </location>
</feature>
<evidence type="ECO:0000256" key="7">
    <source>
        <dbReference type="SAM" id="Phobius"/>
    </source>
</evidence>
<feature type="transmembrane region" description="Helical" evidence="7">
    <location>
        <begin position="40"/>
        <end position="65"/>
    </location>
</feature>
<dbReference type="Proteomes" id="UP000325161">
    <property type="component" value="Chromosome"/>
</dbReference>
<proteinExistence type="predicted"/>
<dbReference type="KEGG" id="pacr:FXN63_10820"/>
<keyword evidence="3" id="KW-0997">Cell inner membrane</keyword>
<keyword evidence="4 7" id="KW-0812">Transmembrane</keyword>
<dbReference type="RefSeq" id="WP_148819185.1">
    <property type="nucleotide sequence ID" value="NZ_CP043046.1"/>
</dbReference>
<dbReference type="EMBL" id="CP043046">
    <property type="protein sequence ID" value="QEI09243.1"/>
    <property type="molecule type" value="Genomic_DNA"/>
</dbReference>
<evidence type="ECO:0000256" key="5">
    <source>
        <dbReference type="ARBA" id="ARBA00022989"/>
    </source>
</evidence>
<keyword evidence="9" id="KW-1185">Reference proteome</keyword>
<keyword evidence="5 7" id="KW-1133">Transmembrane helix</keyword>
<keyword evidence="2" id="KW-1003">Cell membrane</keyword>
<organism evidence="8 9">
    <name type="scientific">Pigmentiphaga aceris</name>
    <dbReference type="NCBI Taxonomy" id="1940612"/>
    <lineage>
        <taxon>Bacteria</taxon>
        <taxon>Pseudomonadati</taxon>
        <taxon>Pseudomonadota</taxon>
        <taxon>Betaproteobacteria</taxon>
        <taxon>Burkholderiales</taxon>
        <taxon>Alcaligenaceae</taxon>
        <taxon>Pigmentiphaga</taxon>
    </lineage>
</organism>
<evidence type="ECO:0000256" key="1">
    <source>
        <dbReference type="ARBA" id="ARBA00004533"/>
    </source>
</evidence>
<feature type="transmembrane region" description="Helical" evidence="7">
    <location>
        <begin position="160"/>
        <end position="179"/>
    </location>
</feature>
<reference evidence="8 9" key="1">
    <citation type="submission" date="2019-08" db="EMBL/GenBank/DDBJ databases">
        <title>Amphibian skin-associated Pigmentiphaga: genome sequence and occurrence across geography and hosts.</title>
        <authorList>
            <person name="Bletz M.C."/>
            <person name="Bunk B."/>
            <person name="Sproeer C."/>
            <person name="Biwer P."/>
            <person name="Reiter S."/>
            <person name="Rabemananjara F.C.E."/>
            <person name="Schulz S."/>
            <person name="Overmann J."/>
            <person name="Vences M."/>
        </authorList>
    </citation>
    <scope>NUCLEOTIDE SEQUENCE [LARGE SCALE GENOMIC DNA]</scope>
    <source>
        <strain evidence="8 9">Mada1488</strain>
    </source>
</reference>
<evidence type="ECO:0000313" key="9">
    <source>
        <dbReference type="Proteomes" id="UP000325161"/>
    </source>
</evidence>
<dbReference type="InterPro" id="IPR007498">
    <property type="entry name" value="PqiA-like"/>
</dbReference>
<evidence type="ECO:0000256" key="2">
    <source>
        <dbReference type="ARBA" id="ARBA00022475"/>
    </source>
</evidence>
<dbReference type="AlphaFoldDB" id="A0A5C0B695"/>
<feature type="transmembrane region" description="Helical" evidence="7">
    <location>
        <begin position="134"/>
        <end position="154"/>
    </location>
</feature>
<dbReference type="InterPro" id="IPR051800">
    <property type="entry name" value="PqiA-PqiB_transport"/>
</dbReference>
<dbReference type="OrthoDB" id="9800207at2"/>
<comment type="subcellular location">
    <subcellularLocation>
        <location evidence="1">Cell inner membrane</location>
    </subcellularLocation>
</comment>
<dbReference type="PANTHER" id="PTHR30462:SF3">
    <property type="entry name" value="INTERMEMBRANE TRANSPORT PROTEIN PQIA"/>
    <property type="match status" value="1"/>
</dbReference>
<gene>
    <name evidence="8" type="ORF">FXN63_10820</name>
</gene>
<dbReference type="PANTHER" id="PTHR30462">
    <property type="entry name" value="INTERMEMBRANE TRANSPORT PROTEIN PQIB-RELATED"/>
    <property type="match status" value="1"/>
</dbReference>
<evidence type="ECO:0000313" key="8">
    <source>
        <dbReference type="EMBL" id="QEI09243.1"/>
    </source>
</evidence>